<keyword evidence="2" id="KW-1185">Reference proteome</keyword>
<reference evidence="1" key="1">
    <citation type="journal article" date="2023" name="G3 (Bethesda)">
        <title>A reference genome for the long-term kleptoplast-retaining sea slug Elysia crispata morphotype clarki.</title>
        <authorList>
            <person name="Eastman K.E."/>
            <person name="Pendleton A.L."/>
            <person name="Shaikh M.A."/>
            <person name="Suttiyut T."/>
            <person name="Ogas R."/>
            <person name="Tomko P."/>
            <person name="Gavelis G."/>
            <person name="Widhalm J.R."/>
            <person name="Wisecaver J.H."/>
        </authorList>
    </citation>
    <scope>NUCLEOTIDE SEQUENCE</scope>
    <source>
        <strain evidence="1">ECLA1</strain>
    </source>
</reference>
<sequence length="100" mass="11142">MSRIILFRSRARKNITSAIVEHKVKDVCKEQGKSIAASLLKFRNCRYGCGPSYSPGIPALYYSGDFPMCIVLSQLVSPTFIRDLVHFDASQSEELALRSG</sequence>
<proteinExistence type="predicted"/>
<organism evidence="1 2">
    <name type="scientific">Elysia crispata</name>
    <name type="common">lettuce slug</name>
    <dbReference type="NCBI Taxonomy" id="231223"/>
    <lineage>
        <taxon>Eukaryota</taxon>
        <taxon>Metazoa</taxon>
        <taxon>Spiralia</taxon>
        <taxon>Lophotrochozoa</taxon>
        <taxon>Mollusca</taxon>
        <taxon>Gastropoda</taxon>
        <taxon>Heterobranchia</taxon>
        <taxon>Euthyneura</taxon>
        <taxon>Panpulmonata</taxon>
        <taxon>Sacoglossa</taxon>
        <taxon>Placobranchoidea</taxon>
        <taxon>Plakobranchidae</taxon>
        <taxon>Elysia</taxon>
    </lineage>
</organism>
<dbReference type="Proteomes" id="UP001283361">
    <property type="component" value="Unassembled WGS sequence"/>
</dbReference>
<gene>
    <name evidence="1" type="ORF">RRG08_039853</name>
</gene>
<protein>
    <submittedName>
        <fullName evidence="1">Uncharacterized protein</fullName>
    </submittedName>
</protein>
<evidence type="ECO:0000313" key="2">
    <source>
        <dbReference type="Proteomes" id="UP001283361"/>
    </source>
</evidence>
<dbReference type="EMBL" id="JAWDGP010003233">
    <property type="protein sequence ID" value="KAK3776263.1"/>
    <property type="molecule type" value="Genomic_DNA"/>
</dbReference>
<accession>A0AAE1DNT7</accession>
<evidence type="ECO:0000313" key="1">
    <source>
        <dbReference type="EMBL" id="KAK3776263.1"/>
    </source>
</evidence>
<name>A0AAE1DNT7_9GAST</name>
<dbReference type="AlphaFoldDB" id="A0AAE1DNT7"/>
<comment type="caution">
    <text evidence="1">The sequence shown here is derived from an EMBL/GenBank/DDBJ whole genome shotgun (WGS) entry which is preliminary data.</text>
</comment>